<comment type="caution">
    <text evidence="1">The sequence shown here is derived from an EMBL/GenBank/DDBJ whole genome shotgun (WGS) entry which is preliminary data.</text>
</comment>
<evidence type="ECO:0000313" key="1">
    <source>
        <dbReference type="EMBL" id="RUS85930.1"/>
    </source>
</evidence>
<accession>A0A3S1BPZ0</accession>
<protein>
    <submittedName>
        <fullName evidence="1">Uncharacterized protein</fullName>
    </submittedName>
</protein>
<dbReference type="EMBL" id="RQTK01000156">
    <property type="protein sequence ID" value="RUS85930.1"/>
    <property type="molecule type" value="Genomic_DNA"/>
</dbReference>
<name>A0A3S1BPZ0_ELYCH</name>
<gene>
    <name evidence="1" type="ORF">EGW08_006333</name>
</gene>
<evidence type="ECO:0000313" key="2">
    <source>
        <dbReference type="Proteomes" id="UP000271974"/>
    </source>
</evidence>
<dbReference type="Proteomes" id="UP000271974">
    <property type="component" value="Unassembled WGS sequence"/>
</dbReference>
<proteinExistence type="predicted"/>
<keyword evidence="2" id="KW-1185">Reference proteome</keyword>
<dbReference type="AlphaFoldDB" id="A0A3S1BPZ0"/>
<organism evidence="1 2">
    <name type="scientific">Elysia chlorotica</name>
    <name type="common">Eastern emerald elysia</name>
    <name type="synonym">Sea slug</name>
    <dbReference type="NCBI Taxonomy" id="188477"/>
    <lineage>
        <taxon>Eukaryota</taxon>
        <taxon>Metazoa</taxon>
        <taxon>Spiralia</taxon>
        <taxon>Lophotrochozoa</taxon>
        <taxon>Mollusca</taxon>
        <taxon>Gastropoda</taxon>
        <taxon>Heterobranchia</taxon>
        <taxon>Euthyneura</taxon>
        <taxon>Panpulmonata</taxon>
        <taxon>Sacoglossa</taxon>
        <taxon>Placobranchoidea</taxon>
        <taxon>Plakobranchidae</taxon>
        <taxon>Elysia</taxon>
    </lineage>
</organism>
<reference evidence="1 2" key="1">
    <citation type="submission" date="2019-01" db="EMBL/GenBank/DDBJ databases">
        <title>A draft genome assembly of the solar-powered sea slug Elysia chlorotica.</title>
        <authorList>
            <person name="Cai H."/>
            <person name="Li Q."/>
            <person name="Fang X."/>
            <person name="Li J."/>
            <person name="Curtis N.E."/>
            <person name="Altenburger A."/>
            <person name="Shibata T."/>
            <person name="Feng M."/>
            <person name="Maeda T."/>
            <person name="Schwartz J.A."/>
            <person name="Shigenobu S."/>
            <person name="Lundholm N."/>
            <person name="Nishiyama T."/>
            <person name="Yang H."/>
            <person name="Hasebe M."/>
            <person name="Li S."/>
            <person name="Pierce S.K."/>
            <person name="Wang J."/>
        </authorList>
    </citation>
    <scope>NUCLEOTIDE SEQUENCE [LARGE SCALE GENOMIC DNA]</scope>
    <source>
        <strain evidence="1">EC2010</strain>
        <tissue evidence="1">Whole organism of an adult</tissue>
    </source>
</reference>
<sequence>MDLRKKKKQQPEKLVISCLKYVTGVSQELMCARSDFQQFLMHCVSHFRPSWKDWSLNFFYKYQYLLILREPYCSMALCLKADWTIDFFFIQRKCKIKQNNAH</sequence>